<dbReference type="InterPro" id="IPR005110">
    <property type="entry name" value="MoeA_linker/N"/>
</dbReference>
<comment type="pathway">
    <text evidence="2 6">Cofactor biosynthesis; molybdopterin biosynthesis.</text>
</comment>
<comment type="function">
    <text evidence="1 6">Catalyzes the insertion of molybdate into adenylated molybdopterin with the concomitant release of AMP.</text>
</comment>
<proteinExistence type="inferred from homology"/>
<dbReference type="PANTHER" id="PTHR10192:SF5">
    <property type="entry name" value="GEPHYRIN"/>
    <property type="match status" value="1"/>
</dbReference>
<evidence type="ECO:0000256" key="3">
    <source>
        <dbReference type="ARBA" id="ARBA00010763"/>
    </source>
</evidence>
<dbReference type="InterPro" id="IPR008284">
    <property type="entry name" value="MoCF_biosynth_CS"/>
</dbReference>
<reference evidence="8 9" key="1">
    <citation type="submission" date="2020-10" db="EMBL/GenBank/DDBJ databases">
        <title>Mucilaginibacter mali sp. nov., isolated from rhizosphere soil of apple orchard.</title>
        <authorList>
            <person name="Lee J.-S."/>
            <person name="Kim H.S."/>
            <person name="Kim J.-S."/>
        </authorList>
    </citation>
    <scope>NUCLEOTIDE SEQUENCE [LARGE SCALE GENOMIC DNA]</scope>
    <source>
        <strain evidence="8 9">KCTC 23157</strain>
    </source>
</reference>
<organism evidence="8 9">
    <name type="scientific">Mucilaginibacter boryungensis</name>
    <dbReference type="NCBI Taxonomy" id="768480"/>
    <lineage>
        <taxon>Bacteria</taxon>
        <taxon>Pseudomonadati</taxon>
        <taxon>Bacteroidota</taxon>
        <taxon>Sphingobacteriia</taxon>
        <taxon>Sphingobacteriales</taxon>
        <taxon>Sphingobacteriaceae</taxon>
        <taxon>Mucilaginibacter</taxon>
    </lineage>
</organism>
<keyword evidence="9" id="KW-1185">Reference proteome</keyword>
<evidence type="ECO:0000256" key="5">
    <source>
        <dbReference type="ARBA" id="ARBA00047317"/>
    </source>
</evidence>
<evidence type="ECO:0000256" key="1">
    <source>
        <dbReference type="ARBA" id="ARBA00002901"/>
    </source>
</evidence>
<evidence type="ECO:0000313" key="8">
    <source>
        <dbReference type="EMBL" id="MBE9664819.1"/>
    </source>
</evidence>
<keyword evidence="6" id="KW-0500">Molybdenum</keyword>
<evidence type="ECO:0000256" key="4">
    <source>
        <dbReference type="ARBA" id="ARBA00023150"/>
    </source>
</evidence>
<evidence type="ECO:0000259" key="7">
    <source>
        <dbReference type="SMART" id="SM00852"/>
    </source>
</evidence>
<evidence type="ECO:0000256" key="6">
    <source>
        <dbReference type="RuleBase" id="RU365090"/>
    </source>
</evidence>
<dbReference type="InterPro" id="IPR036135">
    <property type="entry name" value="MoeA_linker/N_sf"/>
</dbReference>
<dbReference type="Pfam" id="PF00994">
    <property type="entry name" value="MoCF_biosynth"/>
    <property type="match status" value="1"/>
</dbReference>
<dbReference type="PROSITE" id="PS01079">
    <property type="entry name" value="MOCF_BIOSYNTHESIS_2"/>
    <property type="match status" value="1"/>
</dbReference>
<dbReference type="SUPFAM" id="SSF53218">
    <property type="entry name" value="Molybdenum cofactor biosynthesis proteins"/>
    <property type="match status" value="1"/>
</dbReference>
<dbReference type="Gene3D" id="2.170.190.11">
    <property type="entry name" value="Molybdopterin biosynthesis moea protein, domain 3"/>
    <property type="match status" value="1"/>
</dbReference>
<dbReference type="SUPFAM" id="SSF63882">
    <property type="entry name" value="MoeA N-terminal region -like"/>
    <property type="match status" value="1"/>
</dbReference>
<dbReference type="Pfam" id="PF03454">
    <property type="entry name" value="MoeA_C"/>
    <property type="match status" value="1"/>
</dbReference>
<dbReference type="Gene3D" id="3.90.105.10">
    <property type="entry name" value="Molybdopterin biosynthesis moea protein, domain 2"/>
    <property type="match status" value="1"/>
</dbReference>
<comment type="similarity">
    <text evidence="3 6">Belongs to the MoeA family.</text>
</comment>
<dbReference type="SUPFAM" id="SSF63867">
    <property type="entry name" value="MoeA C-terminal domain-like"/>
    <property type="match status" value="1"/>
</dbReference>
<dbReference type="SMART" id="SM00852">
    <property type="entry name" value="MoCF_biosynth"/>
    <property type="match status" value="1"/>
</dbReference>
<protein>
    <recommendedName>
        <fullName evidence="6">Molybdopterin molybdenumtransferase</fullName>
        <ecNumber evidence="6">2.10.1.1</ecNumber>
    </recommendedName>
</protein>
<dbReference type="EC" id="2.10.1.1" evidence="6"/>
<keyword evidence="4 6" id="KW-0501">Molybdenum cofactor biosynthesis</keyword>
<feature type="domain" description="MoaB/Mog" evidence="7">
    <location>
        <begin position="176"/>
        <end position="315"/>
    </location>
</feature>
<dbReference type="Pfam" id="PF03453">
    <property type="entry name" value="MoeA_N"/>
    <property type="match status" value="1"/>
</dbReference>
<comment type="caution">
    <text evidence="8">The sequence shown here is derived from an EMBL/GenBank/DDBJ whole genome shotgun (WGS) entry which is preliminary data.</text>
</comment>
<dbReference type="Gene3D" id="2.40.340.10">
    <property type="entry name" value="MoeA, C-terminal, domain IV"/>
    <property type="match status" value="1"/>
</dbReference>
<keyword evidence="6" id="KW-0808">Transferase</keyword>
<keyword evidence="6" id="KW-0460">Magnesium</keyword>
<dbReference type="InterPro" id="IPR005111">
    <property type="entry name" value="MoeA_C_domain_IV"/>
</dbReference>
<dbReference type="InterPro" id="IPR001453">
    <property type="entry name" value="MoaB/Mog_dom"/>
</dbReference>
<gene>
    <name evidence="8" type="ORF">IRJ18_00505</name>
</gene>
<dbReference type="PANTHER" id="PTHR10192">
    <property type="entry name" value="MOLYBDOPTERIN BIOSYNTHESIS PROTEIN"/>
    <property type="match status" value="1"/>
</dbReference>
<dbReference type="EMBL" id="JADFFM010000001">
    <property type="protein sequence ID" value="MBE9664819.1"/>
    <property type="molecule type" value="Genomic_DNA"/>
</dbReference>
<name>A0ABR9XCW2_9SPHI</name>
<dbReference type="InterPro" id="IPR036425">
    <property type="entry name" value="MoaB/Mog-like_dom_sf"/>
</dbReference>
<dbReference type="Gene3D" id="3.40.980.10">
    <property type="entry name" value="MoaB/Mog-like domain"/>
    <property type="match status" value="1"/>
</dbReference>
<dbReference type="Proteomes" id="UP000632774">
    <property type="component" value="Unassembled WGS sequence"/>
</dbReference>
<dbReference type="InterPro" id="IPR036688">
    <property type="entry name" value="MoeA_C_domain_IV_sf"/>
</dbReference>
<keyword evidence="6" id="KW-0479">Metal-binding</keyword>
<dbReference type="NCBIfam" id="TIGR00177">
    <property type="entry name" value="molyb_syn"/>
    <property type="match status" value="1"/>
</dbReference>
<comment type="catalytic activity">
    <reaction evidence="5">
        <text>adenylyl-molybdopterin + molybdate = Mo-molybdopterin + AMP + H(+)</text>
        <dbReference type="Rhea" id="RHEA:35047"/>
        <dbReference type="ChEBI" id="CHEBI:15378"/>
        <dbReference type="ChEBI" id="CHEBI:36264"/>
        <dbReference type="ChEBI" id="CHEBI:62727"/>
        <dbReference type="ChEBI" id="CHEBI:71302"/>
        <dbReference type="ChEBI" id="CHEBI:456215"/>
        <dbReference type="EC" id="2.10.1.1"/>
    </reaction>
</comment>
<dbReference type="CDD" id="cd00887">
    <property type="entry name" value="MoeA"/>
    <property type="match status" value="1"/>
</dbReference>
<comment type="cofactor">
    <cofactor evidence="6">
        <name>Mg(2+)</name>
        <dbReference type="ChEBI" id="CHEBI:18420"/>
    </cofactor>
</comment>
<accession>A0ABR9XCW2</accession>
<dbReference type="InterPro" id="IPR038987">
    <property type="entry name" value="MoeA-like"/>
</dbReference>
<evidence type="ECO:0000256" key="2">
    <source>
        <dbReference type="ARBA" id="ARBA00005046"/>
    </source>
</evidence>
<dbReference type="RefSeq" id="WP_194104243.1">
    <property type="nucleotide sequence ID" value="NZ_JADFFM010000001.1"/>
</dbReference>
<evidence type="ECO:0000313" key="9">
    <source>
        <dbReference type="Proteomes" id="UP000632774"/>
    </source>
</evidence>
<sequence length="398" mass="43960">MTTVEQAAYIIQNQIRDYGTETVPFDRSAGRVLAEDIYADRDMPPFNRVTMDGIAISYSAFADGLRSFHVSGIQAAGDKPLHITDTSHCIEIMTGAVLPDTLDTVIRYEDVLITGSDAEIIIDTVKQGQNIHAKGRDKRYGDVVVTSGQLITPAIISVIASVGKTQVLVKKQPRVVIIPSGDELVDVHETPAPYQIRKSNNHTINAVLQQHGCAADMVHIADDEAVTRTEITRCLKSYDVILLSGGVSMGKFDYIPQALQQVGVAKLFYKVQQRPGKPFWFGVNDQGVLVFAFPGNPVATFMCLHRYFLPWLNATVGLDKKNEMYAALSEDFYFEPDLQYFLQVKTTLTADARLIASPLMGNGSGDFANLADTDAFLELPADRSEFEAGEVFRLWPFK</sequence>